<dbReference type="EMBL" id="CAJEWN010000943">
    <property type="protein sequence ID" value="CAD2192379.1"/>
    <property type="molecule type" value="Genomic_DNA"/>
</dbReference>
<evidence type="ECO:0000256" key="1">
    <source>
        <dbReference type="SAM" id="SignalP"/>
    </source>
</evidence>
<name>A0A6V7WZ82_MELEN</name>
<protein>
    <submittedName>
        <fullName evidence="2">Uncharacterized protein</fullName>
    </submittedName>
</protein>
<dbReference type="AlphaFoldDB" id="A0A6V7WZ82"/>
<feature type="chain" id="PRO_5027810196" evidence="1">
    <location>
        <begin position="24"/>
        <end position="181"/>
    </location>
</feature>
<comment type="caution">
    <text evidence="2">The sequence shown here is derived from an EMBL/GenBank/DDBJ whole genome shotgun (WGS) entry which is preliminary data.</text>
</comment>
<reference evidence="2 3" key="1">
    <citation type="submission" date="2020-08" db="EMBL/GenBank/DDBJ databases">
        <authorList>
            <person name="Koutsovoulos G."/>
            <person name="Danchin GJ E."/>
        </authorList>
    </citation>
    <scope>NUCLEOTIDE SEQUENCE [LARGE SCALE GENOMIC DNA]</scope>
</reference>
<keyword evidence="1" id="KW-0732">Signal</keyword>
<dbReference type="OrthoDB" id="5889994at2759"/>
<accession>A0A6V7WZ82</accession>
<sequence length="181" mass="20719">MIKIINKIIIFMLLILQLDFMIGEDNEGFINGHVFLTDMIKTHHSIPYLNSDQCMLRPGQKEHGSYGIIFKRTPGFLCDNLLICYPSQLVGNNTANGLITSIPHRLRESNPNHVTQQCEMKRQQFCSEEKNGPLCKLGKPASTIWHGIMIKTDYLPDPEKKTNHIFVTTISLSISEQRLFF</sequence>
<feature type="signal peptide" evidence="1">
    <location>
        <begin position="1"/>
        <end position="23"/>
    </location>
</feature>
<dbReference type="Proteomes" id="UP000580250">
    <property type="component" value="Unassembled WGS sequence"/>
</dbReference>
<organism evidence="2 3">
    <name type="scientific">Meloidogyne enterolobii</name>
    <name type="common">Root-knot nematode worm</name>
    <name type="synonym">Meloidogyne mayaguensis</name>
    <dbReference type="NCBI Taxonomy" id="390850"/>
    <lineage>
        <taxon>Eukaryota</taxon>
        <taxon>Metazoa</taxon>
        <taxon>Ecdysozoa</taxon>
        <taxon>Nematoda</taxon>
        <taxon>Chromadorea</taxon>
        <taxon>Rhabditida</taxon>
        <taxon>Tylenchina</taxon>
        <taxon>Tylenchomorpha</taxon>
        <taxon>Tylenchoidea</taxon>
        <taxon>Meloidogynidae</taxon>
        <taxon>Meloidogyninae</taxon>
        <taxon>Meloidogyne</taxon>
    </lineage>
</organism>
<evidence type="ECO:0000313" key="3">
    <source>
        <dbReference type="Proteomes" id="UP000580250"/>
    </source>
</evidence>
<proteinExistence type="predicted"/>
<evidence type="ECO:0000313" key="2">
    <source>
        <dbReference type="EMBL" id="CAD2192379.1"/>
    </source>
</evidence>
<gene>
    <name evidence="2" type="ORF">MENT_LOCUS45266</name>
</gene>